<dbReference type="PANTHER" id="PTHR10502">
    <property type="entry name" value="ANNEXIN"/>
    <property type="match status" value="1"/>
</dbReference>
<dbReference type="GO" id="GO:0009414">
    <property type="term" value="P:response to water deprivation"/>
    <property type="evidence" value="ECO:0007669"/>
    <property type="project" value="TreeGrafter"/>
</dbReference>
<dbReference type="SUPFAM" id="SSF47874">
    <property type="entry name" value="Annexin"/>
    <property type="match status" value="1"/>
</dbReference>
<dbReference type="InterPro" id="IPR037104">
    <property type="entry name" value="Annexin_sf"/>
</dbReference>
<dbReference type="AlphaFoldDB" id="A0A9Q1L7N6"/>
<dbReference type="GO" id="GO:0005544">
    <property type="term" value="F:calcium-dependent phospholipid binding"/>
    <property type="evidence" value="ECO:0007669"/>
    <property type="project" value="InterPro"/>
</dbReference>
<dbReference type="GO" id="GO:0009651">
    <property type="term" value="P:response to salt stress"/>
    <property type="evidence" value="ECO:0007669"/>
    <property type="project" value="TreeGrafter"/>
</dbReference>
<reference evidence="4" key="1">
    <citation type="journal article" date="2023" name="Proc. Natl. Acad. Sci. U.S.A.">
        <title>Genomic and structural basis for evolution of tropane alkaloid biosynthesis.</title>
        <authorList>
            <person name="Wanga Y.-J."/>
            <person name="Taina T."/>
            <person name="Yua J.-Y."/>
            <person name="Lia J."/>
            <person name="Xua B."/>
            <person name="Chenc J."/>
            <person name="D'Auriad J.C."/>
            <person name="Huanga J.-P."/>
            <person name="Huanga S.-X."/>
        </authorList>
    </citation>
    <scope>NUCLEOTIDE SEQUENCE [LARGE SCALE GENOMIC DNA]</scope>
    <source>
        <strain evidence="4">cv. KIB-2019</strain>
    </source>
</reference>
<dbReference type="OrthoDB" id="37886at2759"/>
<dbReference type="Gene3D" id="1.10.220.10">
    <property type="entry name" value="Annexin"/>
    <property type="match status" value="1"/>
</dbReference>
<comment type="caution">
    <text evidence="3">The sequence shown here is derived from an EMBL/GenBank/DDBJ whole genome shotgun (WGS) entry which is preliminary data.</text>
</comment>
<dbReference type="GO" id="GO:0005886">
    <property type="term" value="C:plasma membrane"/>
    <property type="evidence" value="ECO:0007669"/>
    <property type="project" value="TreeGrafter"/>
</dbReference>
<evidence type="ECO:0000313" key="4">
    <source>
        <dbReference type="Proteomes" id="UP001152561"/>
    </source>
</evidence>
<sequence length="109" mass="12501">MLLQNPHQQDAEAAREALEQNESLRKGNFGEFEEALEAVVKYIYSPTKYFAQMLDECLKGTTRDKGALIRILVSRAEVDMEDILLAFNKRYGVDLKNAIRQSIPQGYYI</sequence>
<keyword evidence="4" id="KW-1185">Reference proteome</keyword>
<gene>
    <name evidence="3" type="ORF">K7X08_035798</name>
</gene>
<dbReference type="PROSITE" id="PS51897">
    <property type="entry name" value="ANNEXIN_2"/>
    <property type="match status" value="1"/>
</dbReference>
<evidence type="ECO:0008006" key="5">
    <source>
        <dbReference type="Google" id="ProtNLM"/>
    </source>
</evidence>
<dbReference type="InterPro" id="IPR018502">
    <property type="entry name" value="Annexin_repeat"/>
</dbReference>
<evidence type="ECO:0000256" key="1">
    <source>
        <dbReference type="ARBA" id="ARBA00022737"/>
    </source>
</evidence>
<dbReference type="EMBL" id="JAJAGQ010000022">
    <property type="protein sequence ID" value="KAJ8528963.1"/>
    <property type="molecule type" value="Genomic_DNA"/>
</dbReference>
<name>A0A9Q1L7N6_9SOLA</name>
<dbReference type="GO" id="GO:0009408">
    <property type="term" value="P:response to heat"/>
    <property type="evidence" value="ECO:0007669"/>
    <property type="project" value="TreeGrafter"/>
</dbReference>
<dbReference type="GO" id="GO:0005509">
    <property type="term" value="F:calcium ion binding"/>
    <property type="evidence" value="ECO:0007669"/>
    <property type="project" value="InterPro"/>
</dbReference>
<accession>A0A9Q1L7N6</accession>
<evidence type="ECO:0000313" key="3">
    <source>
        <dbReference type="EMBL" id="KAJ8528963.1"/>
    </source>
</evidence>
<keyword evidence="2" id="KW-0041">Annexin</keyword>
<dbReference type="GO" id="GO:0009409">
    <property type="term" value="P:response to cold"/>
    <property type="evidence" value="ECO:0007669"/>
    <property type="project" value="TreeGrafter"/>
</dbReference>
<organism evidence="3 4">
    <name type="scientific">Anisodus acutangulus</name>
    <dbReference type="NCBI Taxonomy" id="402998"/>
    <lineage>
        <taxon>Eukaryota</taxon>
        <taxon>Viridiplantae</taxon>
        <taxon>Streptophyta</taxon>
        <taxon>Embryophyta</taxon>
        <taxon>Tracheophyta</taxon>
        <taxon>Spermatophyta</taxon>
        <taxon>Magnoliopsida</taxon>
        <taxon>eudicotyledons</taxon>
        <taxon>Gunneridae</taxon>
        <taxon>Pentapetalae</taxon>
        <taxon>asterids</taxon>
        <taxon>lamiids</taxon>
        <taxon>Solanales</taxon>
        <taxon>Solanaceae</taxon>
        <taxon>Solanoideae</taxon>
        <taxon>Hyoscyameae</taxon>
        <taxon>Anisodus</taxon>
    </lineage>
</organism>
<dbReference type="PANTHER" id="PTHR10502:SF190">
    <property type="entry name" value="OS09G0453300 PROTEIN"/>
    <property type="match status" value="1"/>
</dbReference>
<dbReference type="Proteomes" id="UP001152561">
    <property type="component" value="Unassembled WGS sequence"/>
</dbReference>
<proteinExistence type="predicted"/>
<dbReference type="Pfam" id="PF00191">
    <property type="entry name" value="Annexin"/>
    <property type="match status" value="1"/>
</dbReference>
<evidence type="ECO:0000256" key="2">
    <source>
        <dbReference type="ARBA" id="ARBA00023216"/>
    </source>
</evidence>
<protein>
    <recommendedName>
        <fullName evidence="5">Annexin</fullName>
    </recommendedName>
</protein>
<dbReference type="GO" id="GO:0005737">
    <property type="term" value="C:cytoplasm"/>
    <property type="evidence" value="ECO:0007669"/>
    <property type="project" value="TreeGrafter"/>
</dbReference>
<keyword evidence="1" id="KW-0677">Repeat</keyword>
<dbReference type="GO" id="GO:0001786">
    <property type="term" value="F:phosphatidylserine binding"/>
    <property type="evidence" value="ECO:0007669"/>
    <property type="project" value="TreeGrafter"/>
</dbReference>